<dbReference type="EC" id="3.1.4.4" evidence="10"/>
<evidence type="ECO:0000256" key="2">
    <source>
        <dbReference type="ARBA" id="ARBA00001913"/>
    </source>
</evidence>
<keyword evidence="4" id="KW-0479">Metal-binding</keyword>
<dbReference type="InterPro" id="IPR024632">
    <property type="entry name" value="PLipase_D_C"/>
</dbReference>
<name>A0A388KRG3_CHABU</name>
<comment type="catalytic activity">
    <reaction evidence="1 10">
        <text>a 1,2-diacyl-sn-glycero-3-phosphocholine + H2O = a 1,2-diacyl-sn-glycero-3-phosphate + choline + H(+)</text>
        <dbReference type="Rhea" id="RHEA:14445"/>
        <dbReference type="ChEBI" id="CHEBI:15354"/>
        <dbReference type="ChEBI" id="CHEBI:15377"/>
        <dbReference type="ChEBI" id="CHEBI:15378"/>
        <dbReference type="ChEBI" id="CHEBI:57643"/>
        <dbReference type="ChEBI" id="CHEBI:58608"/>
        <dbReference type="EC" id="3.1.4.4"/>
    </reaction>
</comment>
<dbReference type="AlphaFoldDB" id="A0A388KRG3"/>
<dbReference type="SMART" id="SM00155">
    <property type="entry name" value="PLDc"/>
    <property type="match status" value="2"/>
</dbReference>
<dbReference type="STRING" id="69332.A0A388KRG3"/>
<dbReference type="InterPro" id="IPR001736">
    <property type="entry name" value="PLipase_D/transphosphatidylase"/>
</dbReference>
<dbReference type="Gene3D" id="2.60.40.150">
    <property type="entry name" value="C2 domain"/>
    <property type="match status" value="1"/>
</dbReference>
<accession>A0A388KRG3</accession>
<dbReference type="Gene3D" id="3.30.870.10">
    <property type="entry name" value="Endonuclease Chain A"/>
    <property type="match status" value="2"/>
</dbReference>
<dbReference type="PROSITE" id="PS50035">
    <property type="entry name" value="PLD"/>
    <property type="match status" value="2"/>
</dbReference>
<organism evidence="13 14">
    <name type="scientific">Chara braunii</name>
    <name type="common">Braun's stonewort</name>
    <dbReference type="NCBI Taxonomy" id="69332"/>
    <lineage>
        <taxon>Eukaryota</taxon>
        <taxon>Viridiplantae</taxon>
        <taxon>Streptophyta</taxon>
        <taxon>Charophyceae</taxon>
        <taxon>Charales</taxon>
        <taxon>Characeae</taxon>
        <taxon>Chara</taxon>
    </lineage>
</organism>
<keyword evidence="9" id="KW-0443">Lipid metabolism</keyword>
<evidence type="ECO:0000313" key="14">
    <source>
        <dbReference type="Proteomes" id="UP000265515"/>
    </source>
</evidence>
<evidence type="ECO:0000259" key="11">
    <source>
        <dbReference type="PROSITE" id="PS50004"/>
    </source>
</evidence>
<dbReference type="PIRSF" id="PIRSF036470">
    <property type="entry name" value="PLD_plant"/>
    <property type="match status" value="1"/>
</dbReference>
<protein>
    <recommendedName>
        <fullName evidence="10">Phospholipase D</fullName>
        <ecNumber evidence="10">3.1.4.4</ecNumber>
    </recommendedName>
</protein>
<feature type="domain" description="PLD phosphodiesterase" evidence="12">
    <location>
        <begin position="322"/>
        <end position="361"/>
    </location>
</feature>
<dbReference type="EMBL" id="BFEA01000169">
    <property type="protein sequence ID" value="GBG72654.1"/>
    <property type="molecule type" value="Genomic_DNA"/>
</dbReference>
<dbReference type="SUPFAM" id="SSF56024">
    <property type="entry name" value="Phospholipase D/nuclease"/>
    <property type="match status" value="2"/>
</dbReference>
<comment type="caution">
    <text evidence="13">The sequence shown here is derived from an EMBL/GenBank/DDBJ whole genome shotgun (WGS) entry which is preliminary data.</text>
</comment>
<dbReference type="SUPFAM" id="SSF49562">
    <property type="entry name" value="C2 domain (Calcium/lipid-binding domain, CaLB)"/>
    <property type="match status" value="1"/>
</dbReference>
<dbReference type="Proteomes" id="UP000265515">
    <property type="component" value="Unassembled WGS sequence"/>
</dbReference>
<dbReference type="InterPro" id="IPR015679">
    <property type="entry name" value="PLipase_D_fam"/>
</dbReference>
<evidence type="ECO:0000259" key="12">
    <source>
        <dbReference type="PROSITE" id="PS50035"/>
    </source>
</evidence>
<comment type="function">
    <text evidence="10">Hydrolyzes glycerol-phospholipids at the terminal phosphodiesteric bond.</text>
</comment>
<keyword evidence="6 10" id="KW-0378">Hydrolase</keyword>
<dbReference type="CDD" id="cd09139">
    <property type="entry name" value="PLDc_pPLD_like_1"/>
    <property type="match status" value="1"/>
</dbReference>
<dbReference type="InterPro" id="IPR011402">
    <property type="entry name" value="PLipase_D_pln"/>
</dbReference>
<feature type="domain" description="PLD phosphodiesterase" evidence="12">
    <location>
        <begin position="651"/>
        <end position="678"/>
    </location>
</feature>
<evidence type="ECO:0000256" key="5">
    <source>
        <dbReference type="ARBA" id="ARBA00022737"/>
    </source>
</evidence>
<dbReference type="PROSITE" id="PS50004">
    <property type="entry name" value="C2"/>
    <property type="match status" value="1"/>
</dbReference>
<dbReference type="GO" id="GO:0046470">
    <property type="term" value="P:phosphatidylcholine metabolic process"/>
    <property type="evidence" value="ECO:0007669"/>
    <property type="project" value="InterPro"/>
</dbReference>
<dbReference type="GO" id="GO:0005886">
    <property type="term" value="C:plasma membrane"/>
    <property type="evidence" value="ECO:0007669"/>
    <property type="project" value="TreeGrafter"/>
</dbReference>
<evidence type="ECO:0000313" key="13">
    <source>
        <dbReference type="EMBL" id="GBG72654.1"/>
    </source>
</evidence>
<evidence type="ECO:0000256" key="10">
    <source>
        <dbReference type="PIRNR" id="PIRNR036470"/>
    </source>
</evidence>
<evidence type="ECO:0000256" key="6">
    <source>
        <dbReference type="ARBA" id="ARBA00022801"/>
    </source>
</evidence>
<evidence type="ECO:0000256" key="3">
    <source>
        <dbReference type="ARBA" id="ARBA00010683"/>
    </source>
</evidence>
<dbReference type="PANTHER" id="PTHR18896">
    <property type="entry name" value="PHOSPHOLIPASE D"/>
    <property type="match status" value="1"/>
</dbReference>
<evidence type="ECO:0000256" key="1">
    <source>
        <dbReference type="ARBA" id="ARBA00000798"/>
    </source>
</evidence>
<dbReference type="InterPro" id="IPR000008">
    <property type="entry name" value="C2_dom"/>
</dbReference>
<evidence type="ECO:0000256" key="8">
    <source>
        <dbReference type="ARBA" id="ARBA00022963"/>
    </source>
</evidence>
<feature type="domain" description="C2" evidence="11">
    <location>
        <begin position="1"/>
        <end position="123"/>
    </location>
</feature>
<dbReference type="Gramene" id="GBG72654">
    <property type="protein sequence ID" value="GBG72654"/>
    <property type="gene ID" value="CBR_g12228"/>
</dbReference>
<reference evidence="13 14" key="1">
    <citation type="journal article" date="2018" name="Cell">
        <title>The Chara Genome: Secondary Complexity and Implications for Plant Terrestrialization.</title>
        <authorList>
            <person name="Nishiyama T."/>
            <person name="Sakayama H."/>
            <person name="Vries J.D."/>
            <person name="Buschmann H."/>
            <person name="Saint-Marcoux D."/>
            <person name="Ullrich K.K."/>
            <person name="Haas F.B."/>
            <person name="Vanderstraeten L."/>
            <person name="Becker D."/>
            <person name="Lang D."/>
            <person name="Vosolsobe S."/>
            <person name="Rombauts S."/>
            <person name="Wilhelmsson P.K.I."/>
            <person name="Janitza P."/>
            <person name="Kern R."/>
            <person name="Heyl A."/>
            <person name="Rumpler F."/>
            <person name="Villalobos L.I.A.C."/>
            <person name="Clay J.M."/>
            <person name="Skokan R."/>
            <person name="Toyoda A."/>
            <person name="Suzuki Y."/>
            <person name="Kagoshima H."/>
            <person name="Schijlen E."/>
            <person name="Tajeshwar N."/>
            <person name="Catarino B."/>
            <person name="Hetherington A.J."/>
            <person name="Saltykova A."/>
            <person name="Bonnot C."/>
            <person name="Breuninger H."/>
            <person name="Symeonidi A."/>
            <person name="Radhakrishnan G.V."/>
            <person name="Van Nieuwerburgh F."/>
            <person name="Deforce D."/>
            <person name="Chang C."/>
            <person name="Karol K.G."/>
            <person name="Hedrich R."/>
            <person name="Ulvskov P."/>
            <person name="Glockner G."/>
            <person name="Delwiche C.F."/>
            <person name="Petrasek J."/>
            <person name="Van de Peer Y."/>
            <person name="Friml J."/>
            <person name="Beilby M."/>
            <person name="Dolan L."/>
            <person name="Kohara Y."/>
            <person name="Sugano S."/>
            <person name="Fujiyama A."/>
            <person name="Delaux P.-M."/>
            <person name="Quint M."/>
            <person name="TheiBen G."/>
            <person name="Hagemann M."/>
            <person name="Harholt J."/>
            <person name="Dunand C."/>
            <person name="Zachgo S."/>
            <person name="Langdale J."/>
            <person name="Maumus F."/>
            <person name="Straeten D.V.D."/>
            <person name="Gould S.B."/>
            <person name="Rensing S.A."/>
        </authorList>
    </citation>
    <scope>NUCLEOTIDE SEQUENCE [LARGE SCALE GENOMIC DNA]</scope>
    <source>
        <strain evidence="13 14">S276</strain>
    </source>
</reference>
<keyword evidence="8 10" id="KW-0442">Lipid degradation</keyword>
<keyword evidence="5" id="KW-0677">Repeat</keyword>
<dbReference type="PANTHER" id="PTHR18896:SF115">
    <property type="entry name" value="PHOSPHOLIPASE D ALPHA 1"/>
    <property type="match status" value="1"/>
</dbReference>
<dbReference type="InterPro" id="IPR035892">
    <property type="entry name" value="C2_domain_sf"/>
</dbReference>
<sequence length="805" mass="92072">MEEKLLHGLLEVKIYEAQGLEDTDRGGLMGGLMSMLGVHREHEKSDPYATVELPPKAVVARTCVIQDSLNPAWNEKFWIKVAHKTTELRVYVKDSDKVGAVMLGEVRIPVDTLLTEEQTKDWFKLYKGDEPTNASIRLKVKFNSIDTLRQRYGRCGQKDKQPGVPYTYFPVRAGNHVTLYQDSHIPNSFAPYIELEGYTTYKQQRLWEDIYKTFVEAKHFIYICGWSVYYKIQLIRDEERMIPGAEGLTLGDLLVRKANEGVKVLLLIWDDRTSGVIGSSGIMGTHDQETAEFFKNTAVKCELCPRDPDKNLSHVESVQIGMMFTHHQKLVVADAPLERDETGEQRRIVSYVGGIDLCDGRYDTPNHQLFRTLDTWHKEDMHQPNFKPPASIEQGGPREPWHDIHAKVEGPTAWDVLYNFEQRWRSQRSKELHELYDIIENQQLFQAPYSPFVQEDNPEAWNVQFFRSIDTGSVHGFPDDPAAAGERGLVSGKNVTVERSIQDAYVYSIRRAEQFIYIENQYFLGSCFAWEEDRTVSAIHTIPVELALKIVRKIDANEPFAVYVVIPMWPEGIPTDGSVQEILKWQHRTMQMMYKLIAEAIARNGLDTKPTDYLNFYCLGNREGYYDGEYAPPNPVSEDGHYKNSQDNRRFMIYVHSKMMIVDDEYIIVGSANINQRSMDGGRDTESAIGAYQPYHTYGYREELPKGQIHGFRMSLWAEHTGALDELFLEPSSIDCVLRMNEIAHENWAQFVAEQPEDLRGHIMPYPVAVADDGTVHALPGCVNFPDSSACILGEKKSLPDILTT</sequence>
<dbReference type="GO" id="GO:0009395">
    <property type="term" value="P:phospholipid catabolic process"/>
    <property type="evidence" value="ECO:0007669"/>
    <property type="project" value="TreeGrafter"/>
</dbReference>
<proteinExistence type="inferred from homology"/>
<comment type="similarity">
    <text evidence="3 10">Belongs to the phospholipase D family. C2-PLD subfamily.</text>
</comment>
<evidence type="ECO:0000256" key="9">
    <source>
        <dbReference type="ARBA" id="ARBA00023098"/>
    </source>
</evidence>
<dbReference type="Pfam" id="PF00168">
    <property type="entry name" value="C2"/>
    <property type="match status" value="1"/>
</dbReference>
<dbReference type="GO" id="GO:0005509">
    <property type="term" value="F:calcium ion binding"/>
    <property type="evidence" value="ECO:0007669"/>
    <property type="project" value="InterPro"/>
</dbReference>
<evidence type="ECO:0000256" key="4">
    <source>
        <dbReference type="ARBA" id="ARBA00022723"/>
    </source>
</evidence>
<dbReference type="OrthoDB" id="14911at2759"/>
<gene>
    <name evidence="13" type="ORF">CBR_g12228</name>
</gene>
<dbReference type="GO" id="GO:0004630">
    <property type="term" value="F:phospholipase D activity"/>
    <property type="evidence" value="ECO:0007669"/>
    <property type="project" value="UniProtKB-EC"/>
</dbReference>
<keyword evidence="7 10" id="KW-0106">Calcium</keyword>
<dbReference type="SMART" id="SM00239">
    <property type="entry name" value="C2"/>
    <property type="match status" value="1"/>
</dbReference>
<dbReference type="OMA" id="EIAHENW"/>
<comment type="cofactor">
    <cofactor evidence="2 10">
        <name>Ca(2+)</name>
        <dbReference type="ChEBI" id="CHEBI:29108"/>
    </cofactor>
</comment>
<keyword evidence="14" id="KW-1185">Reference proteome</keyword>
<evidence type="ECO:0000256" key="7">
    <source>
        <dbReference type="ARBA" id="ARBA00022837"/>
    </source>
</evidence>
<dbReference type="Pfam" id="PF12357">
    <property type="entry name" value="PLD_C"/>
    <property type="match status" value="1"/>
</dbReference>
<dbReference type="Pfam" id="PF00614">
    <property type="entry name" value="PLDc"/>
    <property type="match status" value="1"/>
</dbReference>